<dbReference type="Pfam" id="PF07963">
    <property type="entry name" value="N_methyl"/>
    <property type="match status" value="1"/>
</dbReference>
<dbReference type="InterPro" id="IPR010055">
    <property type="entry name" value="T2SS_protein-GspJ"/>
</dbReference>
<protein>
    <recommendedName>
        <fullName evidence="3">Type II secretion system protein J</fullName>
    </recommendedName>
</protein>
<keyword evidence="8 11" id="KW-1133">Transmembrane helix</keyword>
<accession>A0A7V8UF00</accession>
<keyword evidence="7 11" id="KW-0812">Transmembrane</keyword>
<comment type="similarity">
    <text evidence="2">Belongs to the GSP J family.</text>
</comment>
<dbReference type="AlphaFoldDB" id="A0A7V8UF00"/>
<evidence type="ECO:0000256" key="8">
    <source>
        <dbReference type="ARBA" id="ARBA00022989"/>
    </source>
</evidence>
<organism evidence="12 13">
    <name type="scientific">Pseudomonas brassicacearum subsp. neoaurantiaca</name>
    <dbReference type="NCBI Taxonomy" id="494916"/>
    <lineage>
        <taxon>Bacteria</taxon>
        <taxon>Pseudomonadati</taxon>
        <taxon>Pseudomonadota</taxon>
        <taxon>Gammaproteobacteria</taxon>
        <taxon>Pseudomonadales</taxon>
        <taxon>Pseudomonadaceae</taxon>
        <taxon>Pseudomonas</taxon>
    </lineage>
</organism>
<dbReference type="Proteomes" id="UP000572407">
    <property type="component" value="Unassembled WGS sequence"/>
</dbReference>
<comment type="subcellular location">
    <subcellularLocation>
        <location evidence="1">Cell inner membrane</location>
        <topology evidence="1">Single-pass membrane protein</topology>
    </subcellularLocation>
</comment>
<dbReference type="PANTHER" id="PTHR39583:SF2">
    <property type="entry name" value="TYPE II SECRETION SYSTEM PROTEIN J"/>
    <property type="match status" value="1"/>
</dbReference>
<evidence type="ECO:0000256" key="10">
    <source>
        <dbReference type="SAM" id="MobiDB-lite"/>
    </source>
</evidence>
<reference evidence="12 13" key="1">
    <citation type="submission" date="2019-06" db="EMBL/GenBank/DDBJ databases">
        <title>Analysis of the biodiversity of Brassica napus bacterial endophytes for the selection of potential efficient biofertilizers for rapeseed crops.</title>
        <authorList>
            <person name="Jimenez-Gomez A."/>
            <person name="Saati-Santamaria Z."/>
            <person name="Menendez E."/>
            <person name="Rivas R."/>
            <person name="Mateos P.F."/>
            <person name="Velazquez E."/>
            <person name="Garcia-Fraile P."/>
        </authorList>
    </citation>
    <scope>NUCLEOTIDE SEQUENCE [LARGE SCALE GENOMIC DNA]</scope>
    <source>
        <strain evidence="12 13">CDVBN10</strain>
    </source>
</reference>
<gene>
    <name evidence="12" type="ORF">FHK92_21430</name>
</gene>
<dbReference type="GO" id="GO:0015627">
    <property type="term" value="C:type II protein secretion system complex"/>
    <property type="evidence" value="ECO:0007669"/>
    <property type="project" value="InterPro"/>
</dbReference>
<evidence type="ECO:0000256" key="7">
    <source>
        <dbReference type="ARBA" id="ARBA00022692"/>
    </source>
</evidence>
<evidence type="ECO:0000256" key="4">
    <source>
        <dbReference type="ARBA" id="ARBA00022475"/>
    </source>
</evidence>
<evidence type="ECO:0000313" key="13">
    <source>
        <dbReference type="Proteomes" id="UP000572407"/>
    </source>
</evidence>
<evidence type="ECO:0000256" key="6">
    <source>
        <dbReference type="ARBA" id="ARBA00022519"/>
    </source>
</evidence>
<dbReference type="Pfam" id="PF11612">
    <property type="entry name" value="T2SSJ"/>
    <property type="match status" value="1"/>
</dbReference>
<evidence type="ECO:0000256" key="5">
    <source>
        <dbReference type="ARBA" id="ARBA00022481"/>
    </source>
</evidence>
<evidence type="ECO:0000313" key="12">
    <source>
        <dbReference type="EMBL" id="MBA1380334.1"/>
    </source>
</evidence>
<evidence type="ECO:0000256" key="11">
    <source>
        <dbReference type="SAM" id="Phobius"/>
    </source>
</evidence>
<dbReference type="NCBIfam" id="TIGR02532">
    <property type="entry name" value="IV_pilin_GFxxxE"/>
    <property type="match status" value="1"/>
</dbReference>
<evidence type="ECO:0000256" key="2">
    <source>
        <dbReference type="ARBA" id="ARBA00011084"/>
    </source>
</evidence>
<comment type="caution">
    <text evidence="12">The sequence shown here is derived from an EMBL/GenBank/DDBJ whole genome shotgun (WGS) entry which is preliminary data.</text>
</comment>
<evidence type="ECO:0000256" key="3">
    <source>
        <dbReference type="ARBA" id="ARBA00021539"/>
    </source>
</evidence>
<keyword evidence="4" id="KW-1003">Cell membrane</keyword>
<dbReference type="SUPFAM" id="SSF54523">
    <property type="entry name" value="Pili subunits"/>
    <property type="match status" value="2"/>
</dbReference>
<feature type="region of interest" description="Disordered" evidence="10">
    <location>
        <begin position="69"/>
        <end position="91"/>
    </location>
</feature>
<dbReference type="EMBL" id="VDLV01000041">
    <property type="protein sequence ID" value="MBA1380334.1"/>
    <property type="molecule type" value="Genomic_DNA"/>
</dbReference>
<evidence type="ECO:0000256" key="9">
    <source>
        <dbReference type="ARBA" id="ARBA00023136"/>
    </source>
</evidence>
<proteinExistence type="inferred from homology"/>
<dbReference type="InterPro" id="IPR045584">
    <property type="entry name" value="Pilin-like"/>
</dbReference>
<keyword evidence="5" id="KW-0488">Methylation</keyword>
<keyword evidence="9 11" id="KW-0472">Membrane</keyword>
<dbReference type="InterPro" id="IPR051621">
    <property type="entry name" value="T2SS_protein_J"/>
</dbReference>
<name>A0A7V8UF00_9PSED</name>
<evidence type="ECO:0000256" key="1">
    <source>
        <dbReference type="ARBA" id="ARBA00004377"/>
    </source>
</evidence>
<sequence length="204" mass="22832">MVRQNGFTLIEVMVAILLMTIVSLIAWRGLDGVTRADAHLQDSAEQHAQLMRAFNQLQRDFALRATTELAEPPPPDESSASRPPVPAAISIRSSDSDPLQLELIRAAADQDGKMQRVRWWIESGTLFRASGVARSRYPLPAPKERVAVLSELERVDVRVWRTDQGWSHLTGSKEENPAGVEISFSRRTAHGTERYRQVLAPLLE</sequence>
<keyword evidence="6" id="KW-0997">Cell inner membrane</keyword>
<dbReference type="GO" id="GO:0005886">
    <property type="term" value="C:plasma membrane"/>
    <property type="evidence" value="ECO:0007669"/>
    <property type="project" value="UniProtKB-SubCell"/>
</dbReference>
<dbReference type="GO" id="GO:0015628">
    <property type="term" value="P:protein secretion by the type II secretion system"/>
    <property type="evidence" value="ECO:0007669"/>
    <property type="project" value="InterPro"/>
</dbReference>
<dbReference type="InterPro" id="IPR012902">
    <property type="entry name" value="N_methyl_site"/>
</dbReference>
<dbReference type="RefSeq" id="WP_181289707.1">
    <property type="nucleotide sequence ID" value="NZ_VDLV01000041.1"/>
</dbReference>
<feature type="transmembrane region" description="Helical" evidence="11">
    <location>
        <begin position="6"/>
        <end position="27"/>
    </location>
</feature>
<dbReference type="PANTHER" id="PTHR39583">
    <property type="entry name" value="TYPE II SECRETION SYSTEM PROTEIN J-RELATED"/>
    <property type="match status" value="1"/>
</dbReference>